<name>A0A5N5EQU2_9ACTN</name>
<comment type="caution">
    <text evidence="1">The sequence shown here is derived from an EMBL/GenBank/DDBJ whole genome shotgun (WGS) entry which is preliminary data.</text>
</comment>
<proteinExistence type="predicted"/>
<dbReference type="AlphaFoldDB" id="A0A5N5EQU2"/>
<evidence type="ECO:0000313" key="2">
    <source>
        <dbReference type="Proteomes" id="UP000326907"/>
    </source>
</evidence>
<accession>A0A5N5EQU2</accession>
<organism evidence="1 2">
    <name type="scientific">Streptomyces arboris</name>
    <dbReference type="NCBI Taxonomy" id="2600619"/>
    <lineage>
        <taxon>Bacteria</taxon>
        <taxon>Bacillati</taxon>
        <taxon>Actinomycetota</taxon>
        <taxon>Actinomycetes</taxon>
        <taxon>Kitasatosporales</taxon>
        <taxon>Streptomycetaceae</taxon>
        <taxon>Streptomyces</taxon>
    </lineage>
</organism>
<reference evidence="1 2" key="1">
    <citation type="submission" date="2019-09" db="EMBL/GenBank/DDBJ databases">
        <authorList>
            <person name="Liu P."/>
        </authorList>
    </citation>
    <scope>NUCLEOTIDE SEQUENCE [LARGE SCALE GENOMIC DNA]</scope>
    <source>
        <strain evidence="1 2">TRM68085</strain>
    </source>
</reference>
<keyword evidence="2" id="KW-1185">Reference proteome</keyword>
<sequence length="252" mass="28048">MSFPPPGRHSGAAHHEYCNTGLCCRCQMRTWTTKAGNERLCGPCAACCQECGRAPAPHLDGLDGGLCAECRGLCERCHAHKWPDGSCACDRWRENAKSNPRGYVLQALPQQLLQALGGRVPSTVHDLIHDELGRNRSAGLLRERIERRWNLRWAHALNEKDEDGRRRWSAQDIAEQLLMPGSCSDPECEDGHLATTDAPCTRCRQPLHRFVTSVADHTATPEHAHAAAARIRRAMLENRSRKKLPPRGRTSG</sequence>
<dbReference type="Proteomes" id="UP000326907">
    <property type="component" value="Unassembled WGS sequence"/>
</dbReference>
<gene>
    <name evidence="1" type="ORF">F5983_18010</name>
</gene>
<dbReference type="EMBL" id="VYUA01000015">
    <property type="protein sequence ID" value="KAB2591062.1"/>
    <property type="molecule type" value="Genomic_DNA"/>
</dbReference>
<evidence type="ECO:0000313" key="1">
    <source>
        <dbReference type="EMBL" id="KAB2591062.1"/>
    </source>
</evidence>
<protein>
    <submittedName>
        <fullName evidence="1">Uncharacterized protein</fullName>
    </submittedName>
</protein>
<dbReference type="RefSeq" id="WP_151511254.1">
    <property type="nucleotide sequence ID" value="NZ_JBMVCA010000010.1"/>
</dbReference>